<dbReference type="InterPro" id="IPR002150">
    <property type="entry name" value="Ribosomal_bL31"/>
</dbReference>
<sequence>MKTDIHPTWYPDAKVTCACGASFTVGSTKPQIHVEICSACHPLFTGEMKYIDTLGRIERFQQKQKAADQRPFKKKTVIQTEEERRPETLKEMVELVKAKRAREKAQEEKS</sequence>
<reference evidence="4 5" key="1">
    <citation type="journal article" date="2016" name="Nat. Commun.">
        <title>Thousands of microbial genomes shed light on interconnected biogeochemical processes in an aquifer system.</title>
        <authorList>
            <person name="Anantharaman K."/>
            <person name="Brown C.T."/>
            <person name="Hug L.A."/>
            <person name="Sharon I."/>
            <person name="Castelle C.J."/>
            <person name="Probst A.J."/>
            <person name="Thomas B.C."/>
            <person name="Singh A."/>
            <person name="Wilkins M.J."/>
            <person name="Karaoz U."/>
            <person name="Brodie E.L."/>
            <person name="Williams K.H."/>
            <person name="Hubbard S.S."/>
            <person name="Banfield J.F."/>
        </authorList>
    </citation>
    <scope>NUCLEOTIDE SEQUENCE [LARGE SCALE GENOMIC DNA]</scope>
</reference>
<dbReference type="Proteomes" id="UP000176628">
    <property type="component" value="Unassembled WGS sequence"/>
</dbReference>
<proteinExistence type="inferred from homology"/>
<comment type="caution">
    <text evidence="4">The sequence shown here is derived from an EMBL/GenBank/DDBJ whole genome shotgun (WGS) entry which is preliminary data.</text>
</comment>
<dbReference type="EMBL" id="MFAV01000006">
    <property type="protein sequence ID" value="OGD86805.1"/>
    <property type="molecule type" value="Genomic_DNA"/>
</dbReference>
<dbReference type="NCBIfam" id="NF000612">
    <property type="entry name" value="PRK00019.1"/>
    <property type="match status" value="1"/>
</dbReference>
<evidence type="ECO:0000256" key="2">
    <source>
        <dbReference type="ARBA" id="ARBA00023274"/>
    </source>
</evidence>
<evidence type="ECO:0000313" key="4">
    <source>
        <dbReference type="EMBL" id="OGD86805.1"/>
    </source>
</evidence>
<evidence type="ECO:0000256" key="1">
    <source>
        <dbReference type="ARBA" id="ARBA00022980"/>
    </source>
</evidence>
<organism evidence="4 5">
    <name type="scientific">Candidatus Curtissbacteria bacterium RBG_16_39_7</name>
    <dbReference type="NCBI Taxonomy" id="1797707"/>
    <lineage>
        <taxon>Bacteria</taxon>
        <taxon>Candidatus Curtissiibacteriota</taxon>
    </lineage>
</organism>
<dbReference type="NCBIfam" id="TIGR00105">
    <property type="entry name" value="L31"/>
    <property type="match status" value="1"/>
</dbReference>
<dbReference type="Pfam" id="PF01197">
    <property type="entry name" value="Ribosomal_L31"/>
    <property type="match status" value="1"/>
</dbReference>
<dbReference type="PRINTS" id="PR01249">
    <property type="entry name" value="RIBOSOMALL31"/>
</dbReference>
<dbReference type="PANTHER" id="PTHR33280:SF1">
    <property type="entry name" value="LARGE RIBOSOMAL SUBUNIT PROTEIN BL31C"/>
    <property type="match status" value="1"/>
</dbReference>
<dbReference type="InterPro" id="IPR042105">
    <property type="entry name" value="Ribosomal_bL31_sf"/>
</dbReference>
<protein>
    <recommendedName>
        <fullName evidence="3">50S ribosomal protein L31</fullName>
    </recommendedName>
</protein>
<keyword evidence="1 3" id="KW-0689">Ribosomal protein</keyword>
<dbReference type="GO" id="GO:1990904">
    <property type="term" value="C:ribonucleoprotein complex"/>
    <property type="evidence" value="ECO:0007669"/>
    <property type="project" value="UniProtKB-KW"/>
</dbReference>
<dbReference type="GO" id="GO:0003735">
    <property type="term" value="F:structural constituent of ribosome"/>
    <property type="evidence" value="ECO:0007669"/>
    <property type="project" value="InterPro"/>
</dbReference>
<evidence type="ECO:0000256" key="3">
    <source>
        <dbReference type="RuleBase" id="RU000564"/>
    </source>
</evidence>
<dbReference type="SUPFAM" id="SSF143800">
    <property type="entry name" value="L28p-like"/>
    <property type="match status" value="1"/>
</dbReference>
<gene>
    <name evidence="4" type="ORF">A2Z23_01170</name>
</gene>
<evidence type="ECO:0000313" key="5">
    <source>
        <dbReference type="Proteomes" id="UP000176628"/>
    </source>
</evidence>
<name>A0A1F5G4S1_9BACT</name>
<dbReference type="GO" id="GO:0006412">
    <property type="term" value="P:translation"/>
    <property type="evidence" value="ECO:0007669"/>
    <property type="project" value="InterPro"/>
</dbReference>
<dbReference type="GO" id="GO:0005840">
    <property type="term" value="C:ribosome"/>
    <property type="evidence" value="ECO:0007669"/>
    <property type="project" value="UniProtKB-KW"/>
</dbReference>
<dbReference type="InterPro" id="IPR034704">
    <property type="entry name" value="Ribosomal_bL28/bL31-like_sf"/>
</dbReference>
<dbReference type="PANTHER" id="PTHR33280">
    <property type="entry name" value="50S RIBOSOMAL PROTEIN L31, CHLOROPLASTIC"/>
    <property type="match status" value="1"/>
</dbReference>
<dbReference type="Gene3D" id="4.10.830.30">
    <property type="entry name" value="Ribosomal protein L31"/>
    <property type="match status" value="1"/>
</dbReference>
<dbReference type="AlphaFoldDB" id="A0A1F5G4S1"/>
<keyword evidence="2 3" id="KW-0687">Ribonucleoprotein</keyword>
<comment type="similarity">
    <text evidence="3">Belongs to the bacterial ribosomal protein bL31 family.</text>
</comment>
<accession>A0A1F5G4S1</accession>